<dbReference type="RefSeq" id="WP_112783465.1">
    <property type="nucleotide sequence ID" value="NZ_CP030041.1"/>
</dbReference>
<dbReference type="PANTHER" id="PTHR11904:SF9">
    <property type="entry name" value="PURINE NUCLEOSIDE PHOSPHORYLASE-RELATED"/>
    <property type="match status" value="1"/>
</dbReference>
<reference evidence="9 10" key="1">
    <citation type="submission" date="2018-06" db="EMBL/GenBank/DDBJ databases">
        <title>Echinicola strongylocentroti sp. nov., isolated from a sea urchin Strongylocentrotus intermedius.</title>
        <authorList>
            <person name="Bae S.S."/>
        </authorList>
    </citation>
    <scope>NUCLEOTIDE SEQUENCE [LARGE SCALE GENOMIC DNA]</scope>
    <source>
        <strain evidence="9 10">MEBiC08714</strain>
    </source>
</reference>
<comment type="function">
    <text evidence="7">The purine nucleoside phosphorylases catalyze the phosphorolytic breakdown of the N-glycosidic bond in the beta-(deoxy)ribonucleoside molecules, with the formation of the corresponding free purine bases and pentose-1-phosphate.</text>
</comment>
<dbReference type="NCBIfam" id="TIGR01700">
    <property type="entry name" value="PNPH"/>
    <property type="match status" value="1"/>
</dbReference>
<evidence type="ECO:0000256" key="1">
    <source>
        <dbReference type="ARBA" id="ARBA00005058"/>
    </source>
</evidence>
<keyword evidence="6 7" id="KW-0808">Transferase</keyword>
<name>A0A2Z4IHV1_9BACT</name>
<sequence length="280" mass="30552">MKKAEANLSYSAKIEAAVSHILQEYSTRLSVGVILGTGLGQLIDNITINHTIAYKDIPHFPVSTVETHSGELVFGELNGVPVVAMKGRFHYYEGYSMKEVTFPVRVMQRLGIKKLIVSNAAGGLDPEFEVGDVMMINDHIDLFPENPLRGKNLDDFGVRFPDMSEPYDSNMLDAAWAIARKEEINAHQGVYAGVQGPNLETKAEYRYLRTIGADAVGMSTVPEVIVARQMELPVFAMSAITDLCAPGKVKKISIQEVIAAAAIAEPKMTRIIAGLISDGE</sequence>
<keyword evidence="5 7" id="KW-0328">Glycosyltransferase</keyword>
<dbReference type="NCBIfam" id="NF006054">
    <property type="entry name" value="PRK08202.1"/>
    <property type="match status" value="1"/>
</dbReference>
<dbReference type="Gene3D" id="3.40.50.1580">
    <property type="entry name" value="Nucleoside phosphorylase domain"/>
    <property type="match status" value="1"/>
</dbReference>
<dbReference type="Pfam" id="PF01048">
    <property type="entry name" value="PNP_UDP_1"/>
    <property type="match status" value="1"/>
</dbReference>
<dbReference type="EC" id="2.4.2.1" evidence="7"/>
<accession>A0A2Z4IHV1</accession>
<comment type="similarity">
    <text evidence="2 7">Belongs to the PNP/MTAP phosphorylase family.</text>
</comment>
<dbReference type="Proteomes" id="UP000248688">
    <property type="component" value="Chromosome"/>
</dbReference>
<dbReference type="InterPro" id="IPR018099">
    <property type="entry name" value="Purine_phosphorylase-2_CS"/>
</dbReference>
<evidence type="ECO:0000256" key="3">
    <source>
        <dbReference type="ARBA" id="ARBA00011233"/>
    </source>
</evidence>
<dbReference type="OrthoDB" id="1523230at2"/>
<evidence type="ECO:0000256" key="6">
    <source>
        <dbReference type="ARBA" id="ARBA00022679"/>
    </source>
</evidence>
<dbReference type="InterPro" id="IPR011270">
    <property type="entry name" value="Pur_Nuc_Pase_Ino/Guo-sp"/>
</dbReference>
<dbReference type="GO" id="GO:0004731">
    <property type="term" value="F:purine-nucleoside phosphorylase activity"/>
    <property type="evidence" value="ECO:0007669"/>
    <property type="project" value="UniProtKB-EC"/>
</dbReference>
<comment type="pathway">
    <text evidence="1 7">Purine metabolism; purine nucleoside salvage.</text>
</comment>
<evidence type="ECO:0000256" key="4">
    <source>
        <dbReference type="ARBA" id="ARBA00022553"/>
    </source>
</evidence>
<proteinExistence type="inferred from homology"/>
<keyword evidence="4" id="KW-0597">Phosphoprotein</keyword>
<dbReference type="PANTHER" id="PTHR11904">
    <property type="entry name" value="METHYLTHIOADENOSINE/PURINE NUCLEOSIDE PHOSPHORYLASE"/>
    <property type="match status" value="1"/>
</dbReference>
<dbReference type="PROSITE" id="PS01240">
    <property type="entry name" value="PNP_MTAP_2"/>
    <property type="match status" value="1"/>
</dbReference>
<evidence type="ECO:0000256" key="5">
    <source>
        <dbReference type="ARBA" id="ARBA00022676"/>
    </source>
</evidence>
<feature type="domain" description="Nucleoside phosphorylase" evidence="8">
    <location>
        <begin position="31"/>
        <end position="276"/>
    </location>
</feature>
<dbReference type="UniPathway" id="UPA00606"/>
<evidence type="ECO:0000256" key="2">
    <source>
        <dbReference type="ARBA" id="ARBA00006751"/>
    </source>
</evidence>
<dbReference type="FunFam" id="3.40.50.1580:FF:000010">
    <property type="entry name" value="Purine nucleoside phosphorylase"/>
    <property type="match status" value="1"/>
</dbReference>
<evidence type="ECO:0000313" key="9">
    <source>
        <dbReference type="EMBL" id="AWW30078.1"/>
    </source>
</evidence>
<comment type="subunit">
    <text evidence="3">Homotrimer.</text>
</comment>
<dbReference type="NCBIfam" id="TIGR01697">
    <property type="entry name" value="PNPH-PUNA-XAPA"/>
    <property type="match status" value="1"/>
</dbReference>
<dbReference type="PIRSF" id="PIRSF000477">
    <property type="entry name" value="PurNPase"/>
    <property type="match status" value="1"/>
</dbReference>
<organism evidence="9 10">
    <name type="scientific">Echinicola strongylocentroti</name>
    <dbReference type="NCBI Taxonomy" id="1795355"/>
    <lineage>
        <taxon>Bacteria</taxon>
        <taxon>Pseudomonadati</taxon>
        <taxon>Bacteroidota</taxon>
        <taxon>Cytophagia</taxon>
        <taxon>Cytophagales</taxon>
        <taxon>Cyclobacteriaceae</taxon>
        <taxon>Echinicola</taxon>
    </lineage>
</organism>
<keyword evidence="10" id="KW-1185">Reference proteome</keyword>
<gene>
    <name evidence="9" type="ORF">DN752_08040</name>
</gene>
<dbReference type="SUPFAM" id="SSF53167">
    <property type="entry name" value="Purine and uridine phosphorylases"/>
    <property type="match status" value="1"/>
</dbReference>
<dbReference type="GO" id="GO:0009116">
    <property type="term" value="P:nucleoside metabolic process"/>
    <property type="evidence" value="ECO:0007669"/>
    <property type="project" value="InterPro"/>
</dbReference>
<protein>
    <recommendedName>
        <fullName evidence="7">Purine nucleoside phosphorylase</fullName>
        <ecNumber evidence="7">2.4.2.1</ecNumber>
    </recommendedName>
    <alternativeName>
        <fullName evidence="7">Inosine-guanosine phosphorylase</fullName>
    </alternativeName>
</protein>
<dbReference type="AlphaFoldDB" id="A0A2Z4IHV1"/>
<evidence type="ECO:0000256" key="7">
    <source>
        <dbReference type="PIRNR" id="PIRNR000477"/>
    </source>
</evidence>
<evidence type="ECO:0000259" key="8">
    <source>
        <dbReference type="Pfam" id="PF01048"/>
    </source>
</evidence>
<dbReference type="InterPro" id="IPR035994">
    <property type="entry name" value="Nucleoside_phosphorylase_sf"/>
</dbReference>
<dbReference type="EMBL" id="CP030041">
    <property type="protein sequence ID" value="AWW30078.1"/>
    <property type="molecule type" value="Genomic_DNA"/>
</dbReference>
<evidence type="ECO:0000313" key="10">
    <source>
        <dbReference type="Proteomes" id="UP000248688"/>
    </source>
</evidence>
<dbReference type="KEGG" id="est:DN752_08040"/>
<dbReference type="InterPro" id="IPR011268">
    <property type="entry name" value="Purine_phosphorylase"/>
</dbReference>
<dbReference type="GO" id="GO:0005737">
    <property type="term" value="C:cytoplasm"/>
    <property type="evidence" value="ECO:0007669"/>
    <property type="project" value="TreeGrafter"/>
</dbReference>
<dbReference type="InterPro" id="IPR000845">
    <property type="entry name" value="Nucleoside_phosphorylase_d"/>
</dbReference>
<dbReference type="CDD" id="cd09009">
    <property type="entry name" value="PNP-EcPNPII_like"/>
    <property type="match status" value="1"/>
</dbReference>